<dbReference type="InterPro" id="IPR013083">
    <property type="entry name" value="Znf_RING/FYVE/PHD"/>
</dbReference>
<dbReference type="Proteomes" id="UP001620626">
    <property type="component" value="Unassembled WGS sequence"/>
</dbReference>
<dbReference type="Pfam" id="PF13639">
    <property type="entry name" value="zf-RING_2"/>
    <property type="match status" value="1"/>
</dbReference>
<dbReference type="AlphaFoldDB" id="A0ABD2JU92"/>
<dbReference type="Gene3D" id="3.30.40.10">
    <property type="entry name" value="Zinc/RING finger domain, C3HC4 (zinc finger)"/>
    <property type="match status" value="1"/>
</dbReference>
<keyword evidence="2 4" id="KW-0863">Zinc-finger</keyword>
<organism evidence="8 9">
    <name type="scientific">Heterodera trifolii</name>
    <dbReference type="NCBI Taxonomy" id="157864"/>
    <lineage>
        <taxon>Eukaryota</taxon>
        <taxon>Metazoa</taxon>
        <taxon>Ecdysozoa</taxon>
        <taxon>Nematoda</taxon>
        <taxon>Chromadorea</taxon>
        <taxon>Rhabditida</taxon>
        <taxon>Tylenchina</taxon>
        <taxon>Tylenchomorpha</taxon>
        <taxon>Tylenchoidea</taxon>
        <taxon>Heteroderidae</taxon>
        <taxon>Heteroderinae</taxon>
        <taxon>Heterodera</taxon>
    </lineage>
</organism>
<name>A0ABD2JU92_9BILA</name>
<dbReference type="PANTHER" id="PTHR45798:SF97">
    <property type="entry name" value="ALCOHOL-SENSITIVE RING FINGER PROTEIN 1"/>
    <property type="match status" value="1"/>
</dbReference>
<evidence type="ECO:0000256" key="4">
    <source>
        <dbReference type="PROSITE-ProRule" id="PRU00175"/>
    </source>
</evidence>
<evidence type="ECO:0000256" key="6">
    <source>
        <dbReference type="SAM" id="Phobius"/>
    </source>
</evidence>
<dbReference type="PANTHER" id="PTHR45798">
    <property type="entry name" value="RING-H2 FINGER PROTEIN ATL61-RELATED-RELATED"/>
    <property type="match status" value="1"/>
</dbReference>
<reference evidence="8 9" key="1">
    <citation type="submission" date="2024-10" db="EMBL/GenBank/DDBJ databases">
        <authorList>
            <person name="Kim D."/>
        </authorList>
    </citation>
    <scope>NUCLEOTIDE SEQUENCE [LARGE SCALE GENOMIC DNA]</scope>
    <source>
        <strain evidence="8">BH-2024</strain>
    </source>
</reference>
<evidence type="ECO:0000256" key="1">
    <source>
        <dbReference type="ARBA" id="ARBA00022723"/>
    </source>
</evidence>
<sequence length="328" mass="37547">MQNLNCFVQNGPNRRLPFAQLAATAFWHEQFEKIKLANRADFKLRELICDLSKKQRIFEAVFETFPRALLNVPPSMDDEFEFIKSRREMLVHNDPALSEVLNDLFVIELSAKQKLQLLPDTKNRRRKRKRLMNILEPITLAIFLLFLVIFIVILFILCNDAIISFRNRTAIVGGTNAAITEQLAQRDSKCLSAFKEIPPVVVERQKGGERDGEEDEQLDCAICLGPIDYGTEVRPLPVCKVCHPTHKFHDECIELWIQGGHNACPFCRQEIFNLQMTSPTQFAQHRQNNGTVPNEATVIEIANGRTEIEGGRGEEEEERRTTAESDQV</sequence>
<proteinExistence type="predicted"/>
<dbReference type="EMBL" id="JBICBT010000901">
    <property type="protein sequence ID" value="KAL3094221.1"/>
    <property type="molecule type" value="Genomic_DNA"/>
</dbReference>
<evidence type="ECO:0000256" key="5">
    <source>
        <dbReference type="SAM" id="MobiDB-lite"/>
    </source>
</evidence>
<keyword evidence="6" id="KW-0472">Membrane</keyword>
<feature type="region of interest" description="Disordered" evidence="5">
    <location>
        <begin position="305"/>
        <end position="328"/>
    </location>
</feature>
<gene>
    <name evidence="8" type="ORF">niasHT_023654</name>
</gene>
<keyword evidence="6" id="KW-1133">Transmembrane helix</keyword>
<feature type="domain" description="RING-type" evidence="7">
    <location>
        <begin position="220"/>
        <end position="268"/>
    </location>
</feature>
<dbReference type="PROSITE" id="PS50089">
    <property type="entry name" value="ZF_RING_2"/>
    <property type="match status" value="1"/>
</dbReference>
<dbReference type="SUPFAM" id="SSF57850">
    <property type="entry name" value="RING/U-box"/>
    <property type="match status" value="1"/>
</dbReference>
<evidence type="ECO:0000313" key="9">
    <source>
        <dbReference type="Proteomes" id="UP001620626"/>
    </source>
</evidence>
<keyword evidence="3" id="KW-0862">Zinc</keyword>
<comment type="caution">
    <text evidence="8">The sequence shown here is derived from an EMBL/GenBank/DDBJ whole genome shotgun (WGS) entry which is preliminary data.</text>
</comment>
<keyword evidence="9" id="KW-1185">Reference proteome</keyword>
<feature type="transmembrane region" description="Helical" evidence="6">
    <location>
        <begin position="134"/>
        <end position="157"/>
    </location>
</feature>
<keyword evidence="6" id="KW-0812">Transmembrane</keyword>
<feature type="compositionally biased region" description="Basic and acidic residues" evidence="5">
    <location>
        <begin position="306"/>
        <end position="328"/>
    </location>
</feature>
<dbReference type="InterPro" id="IPR001841">
    <property type="entry name" value="Znf_RING"/>
</dbReference>
<accession>A0ABD2JU92</accession>
<evidence type="ECO:0000256" key="2">
    <source>
        <dbReference type="ARBA" id="ARBA00022771"/>
    </source>
</evidence>
<dbReference type="InterPro" id="IPR052788">
    <property type="entry name" value="RING-type_E3_ligase_ATL"/>
</dbReference>
<dbReference type="CDD" id="cd16448">
    <property type="entry name" value="RING-H2"/>
    <property type="match status" value="1"/>
</dbReference>
<protein>
    <recommendedName>
        <fullName evidence="7">RING-type domain-containing protein</fullName>
    </recommendedName>
</protein>
<dbReference type="GO" id="GO:0008270">
    <property type="term" value="F:zinc ion binding"/>
    <property type="evidence" value="ECO:0007669"/>
    <property type="project" value="UniProtKB-KW"/>
</dbReference>
<evidence type="ECO:0000259" key="7">
    <source>
        <dbReference type="PROSITE" id="PS50089"/>
    </source>
</evidence>
<keyword evidence="1" id="KW-0479">Metal-binding</keyword>
<evidence type="ECO:0000313" key="8">
    <source>
        <dbReference type="EMBL" id="KAL3094221.1"/>
    </source>
</evidence>
<evidence type="ECO:0000256" key="3">
    <source>
        <dbReference type="ARBA" id="ARBA00022833"/>
    </source>
</evidence>